<evidence type="ECO:0000256" key="1">
    <source>
        <dbReference type="ARBA" id="ARBA00004613"/>
    </source>
</evidence>
<comment type="caution">
    <text evidence="4">The sequence shown here is derived from an EMBL/GenBank/DDBJ whole genome shotgun (WGS) entry which is preliminary data.</text>
</comment>
<dbReference type="GO" id="GO:0005576">
    <property type="term" value="C:extracellular region"/>
    <property type="evidence" value="ECO:0007669"/>
    <property type="project" value="UniProtKB-SubCell"/>
</dbReference>
<dbReference type="InterPro" id="IPR002509">
    <property type="entry name" value="NODB_dom"/>
</dbReference>
<dbReference type="Proteomes" id="UP001291306">
    <property type="component" value="Unassembled WGS sequence"/>
</dbReference>
<dbReference type="PANTHER" id="PTHR34216:SF3">
    <property type="entry name" value="POLY-BETA-1,6-N-ACETYL-D-GLUCOSAMINE N-DEACETYLASE"/>
    <property type="match status" value="1"/>
</dbReference>
<dbReference type="GO" id="GO:0005975">
    <property type="term" value="P:carbohydrate metabolic process"/>
    <property type="evidence" value="ECO:0007669"/>
    <property type="project" value="InterPro"/>
</dbReference>
<dbReference type="InterPro" id="IPR011330">
    <property type="entry name" value="Glyco_hydro/deAcase_b/a-brl"/>
</dbReference>
<dbReference type="AlphaFoldDB" id="A0AAW9IJH9"/>
<dbReference type="PANTHER" id="PTHR34216">
    <property type="match status" value="1"/>
</dbReference>
<evidence type="ECO:0000256" key="2">
    <source>
        <dbReference type="ARBA" id="ARBA00022729"/>
    </source>
</evidence>
<dbReference type="InterPro" id="IPR051398">
    <property type="entry name" value="Polysacch_Deacetylase"/>
</dbReference>
<dbReference type="PROSITE" id="PS51677">
    <property type="entry name" value="NODB"/>
    <property type="match status" value="1"/>
</dbReference>
<evidence type="ECO:0000313" key="5">
    <source>
        <dbReference type="Proteomes" id="UP001291306"/>
    </source>
</evidence>
<dbReference type="SUPFAM" id="SSF88713">
    <property type="entry name" value="Glycoside hydrolase/deacetylase"/>
    <property type="match status" value="1"/>
</dbReference>
<evidence type="ECO:0000313" key="4">
    <source>
        <dbReference type="EMBL" id="MDZ5001047.1"/>
    </source>
</evidence>
<dbReference type="Gene3D" id="3.20.20.370">
    <property type="entry name" value="Glycoside hydrolase/deacetylase"/>
    <property type="match status" value="1"/>
</dbReference>
<gene>
    <name evidence="4" type="ORF">GNF79_18680</name>
</gene>
<accession>A0AAW9IJH9</accession>
<dbReference type="EMBL" id="WNVC01000964">
    <property type="protein sequence ID" value="MDZ5001047.1"/>
    <property type="molecule type" value="Genomic_DNA"/>
</dbReference>
<evidence type="ECO:0000259" key="3">
    <source>
        <dbReference type="PROSITE" id="PS51677"/>
    </source>
</evidence>
<dbReference type="RefSeq" id="WP_322459211.1">
    <property type="nucleotide sequence ID" value="NZ_WNVC01000964.1"/>
</dbReference>
<name>A0AAW9IJH9_CLOPF</name>
<sequence>FVIAGQVGNNDFNNLQMATWDELREIKDSGLVSFGSHSYDMHYLEDDKAVFLEETKYTEFKEDIIKSKEVIENNLQVEVKAIAYPFGETSDEVTNIVKEAGFEEAFILSPSPITPDSDPYYQNRYLIDNVAFNQVIIPWIENN</sequence>
<dbReference type="Pfam" id="PF01522">
    <property type="entry name" value="Polysacc_deac_1"/>
    <property type="match status" value="1"/>
</dbReference>
<organism evidence="4 5">
    <name type="scientific">Clostridium perfringens</name>
    <dbReference type="NCBI Taxonomy" id="1502"/>
    <lineage>
        <taxon>Bacteria</taxon>
        <taxon>Bacillati</taxon>
        <taxon>Bacillota</taxon>
        <taxon>Clostridia</taxon>
        <taxon>Eubacteriales</taxon>
        <taxon>Clostridiaceae</taxon>
        <taxon>Clostridium</taxon>
    </lineage>
</organism>
<dbReference type="GO" id="GO:0016810">
    <property type="term" value="F:hydrolase activity, acting on carbon-nitrogen (but not peptide) bonds"/>
    <property type="evidence" value="ECO:0007669"/>
    <property type="project" value="InterPro"/>
</dbReference>
<reference evidence="4" key="1">
    <citation type="submission" date="2019-11" db="EMBL/GenBank/DDBJ databases">
        <title>Characterization of Clostridium perfringens isolates from swine manure treated agricultural soils.</title>
        <authorList>
            <person name="Wushke S.T."/>
        </authorList>
    </citation>
    <scope>NUCLEOTIDE SEQUENCE</scope>
    <source>
        <strain evidence="4">X26</strain>
    </source>
</reference>
<feature type="domain" description="NodB homology" evidence="3">
    <location>
        <begin position="1"/>
        <end position="143"/>
    </location>
</feature>
<keyword evidence="2" id="KW-0732">Signal</keyword>
<protein>
    <submittedName>
        <fullName evidence="4">Polysaccharide deacetylase family protein</fullName>
    </submittedName>
</protein>
<comment type="subcellular location">
    <subcellularLocation>
        <location evidence="1">Secreted</location>
    </subcellularLocation>
</comment>
<feature type="non-terminal residue" evidence="4">
    <location>
        <position position="1"/>
    </location>
</feature>
<proteinExistence type="predicted"/>